<feature type="chain" id="PRO_5045818500" evidence="1">
    <location>
        <begin position="28"/>
        <end position="149"/>
    </location>
</feature>
<protein>
    <submittedName>
        <fullName evidence="2">Uncharacterized protein</fullName>
    </submittedName>
</protein>
<evidence type="ECO:0000313" key="3">
    <source>
        <dbReference type="Proteomes" id="UP001059209"/>
    </source>
</evidence>
<dbReference type="RefSeq" id="WP_260573102.1">
    <property type="nucleotide sequence ID" value="NZ_CP104205.1"/>
</dbReference>
<accession>A0ABY5Y888</accession>
<sequence length="149" mass="16179">MILLKKSSSITVFLFIAISLSSLISCAQKTDKYNLGFEKQEDTSRLSDGWIKWGAYELAIDTDARSGRRSGKIASGSSEKGFGSIAYEIPANYKGESIELKGYMKIKNVSDGFAGLLLRVDGNGSTRPLTICKDDRLPVQGIGSSMLLL</sequence>
<keyword evidence="1" id="KW-0732">Signal</keyword>
<gene>
    <name evidence="2" type="ORF">NYZ99_01060</name>
</gene>
<feature type="signal peptide" evidence="1">
    <location>
        <begin position="1"/>
        <end position="27"/>
    </location>
</feature>
<evidence type="ECO:0000256" key="1">
    <source>
        <dbReference type="SAM" id="SignalP"/>
    </source>
</evidence>
<dbReference type="Gene3D" id="2.60.120.260">
    <property type="entry name" value="Galactose-binding domain-like"/>
    <property type="match status" value="1"/>
</dbReference>
<name>A0ABY5Y888_9FLAO</name>
<dbReference type="EMBL" id="CP104205">
    <property type="protein sequence ID" value="UWX55242.1"/>
    <property type="molecule type" value="Genomic_DNA"/>
</dbReference>
<dbReference type="Proteomes" id="UP001059209">
    <property type="component" value="Chromosome"/>
</dbReference>
<dbReference type="PROSITE" id="PS51257">
    <property type="entry name" value="PROKAR_LIPOPROTEIN"/>
    <property type="match status" value="1"/>
</dbReference>
<organism evidence="2 3">
    <name type="scientific">Maribacter litopenaei</name>
    <dbReference type="NCBI Taxonomy" id="2976127"/>
    <lineage>
        <taxon>Bacteria</taxon>
        <taxon>Pseudomonadati</taxon>
        <taxon>Bacteroidota</taxon>
        <taxon>Flavobacteriia</taxon>
        <taxon>Flavobacteriales</taxon>
        <taxon>Flavobacteriaceae</taxon>
        <taxon>Maribacter</taxon>
    </lineage>
</organism>
<reference evidence="2" key="1">
    <citation type="submission" date="2022-09" db="EMBL/GenBank/DDBJ databases">
        <title>Maribacter litopenaei sp. nov., isolated from the intestinal tract of the Pacific White Shrimp, Litopenaeus vannamei.</title>
        <authorList>
            <person name="Kim S.Y."/>
            <person name="Hwang C.Y."/>
        </authorList>
    </citation>
    <scope>NUCLEOTIDE SEQUENCE</scope>
    <source>
        <strain evidence="2">HL-LV01</strain>
    </source>
</reference>
<proteinExistence type="predicted"/>
<evidence type="ECO:0000313" key="2">
    <source>
        <dbReference type="EMBL" id="UWX55242.1"/>
    </source>
</evidence>
<keyword evidence="3" id="KW-1185">Reference proteome</keyword>